<dbReference type="SUPFAM" id="SSF57997">
    <property type="entry name" value="Tropomyosin"/>
    <property type="match status" value="2"/>
</dbReference>
<dbReference type="STRING" id="22663.A0A2I0IGP8"/>
<keyword evidence="1 3" id="KW-0175">Coiled coil</keyword>
<comment type="similarity">
    <text evidence="2">Belongs to the NET family.</text>
</comment>
<dbReference type="GO" id="GO:0051015">
    <property type="term" value="F:actin filament binding"/>
    <property type="evidence" value="ECO:0007669"/>
    <property type="project" value="TreeGrafter"/>
</dbReference>
<feature type="domain" description="NAB" evidence="4">
    <location>
        <begin position="13"/>
        <end position="93"/>
    </location>
</feature>
<dbReference type="InterPro" id="IPR011684">
    <property type="entry name" value="NAB"/>
</dbReference>
<evidence type="ECO:0000313" key="5">
    <source>
        <dbReference type="EMBL" id="PKI43187.1"/>
    </source>
</evidence>
<dbReference type="GO" id="GO:0005886">
    <property type="term" value="C:plasma membrane"/>
    <property type="evidence" value="ECO:0007669"/>
    <property type="project" value="TreeGrafter"/>
</dbReference>
<dbReference type="EMBL" id="PGOL01003078">
    <property type="protein sequence ID" value="PKI43187.1"/>
    <property type="molecule type" value="Genomic_DNA"/>
</dbReference>
<evidence type="ECO:0000313" key="6">
    <source>
        <dbReference type="Proteomes" id="UP000233551"/>
    </source>
</evidence>
<evidence type="ECO:0000256" key="1">
    <source>
        <dbReference type="ARBA" id="ARBA00023054"/>
    </source>
</evidence>
<dbReference type="PANTHER" id="PTHR32258">
    <property type="entry name" value="PROTEIN NETWORKED 4A"/>
    <property type="match status" value="1"/>
</dbReference>
<evidence type="ECO:0000256" key="2">
    <source>
        <dbReference type="ARBA" id="ARBA00038006"/>
    </source>
</evidence>
<dbReference type="InterPro" id="IPR051861">
    <property type="entry name" value="NET_actin-binding_domain"/>
</dbReference>
<feature type="coiled-coil region" evidence="3">
    <location>
        <begin position="437"/>
        <end position="541"/>
    </location>
</feature>
<dbReference type="Gene3D" id="1.20.5.170">
    <property type="match status" value="1"/>
</dbReference>
<feature type="coiled-coil region" evidence="3">
    <location>
        <begin position="178"/>
        <end position="352"/>
    </location>
</feature>
<accession>A0A2I0IGP8</accession>
<proteinExistence type="inferred from homology"/>
<comment type="caution">
    <text evidence="5">The sequence shown here is derived from an EMBL/GenBank/DDBJ whole genome shotgun (WGS) entry which is preliminary data.</text>
</comment>
<evidence type="ECO:0000256" key="3">
    <source>
        <dbReference type="SAM" id="Coils"/>
    </source>
</evidence>
<dbReference type="PANTHER" id="PTHR32258:SF32">
    <property type="entry name" value="PROTEIN NETWORKED 1D"/>
    <property type="match status" value="1"/>
</dbReference>
<feature type="coiled-coil region" evidence="3">
    <location>
        <begin position="1530"/>
        <end position="1598"/>
    </location>
</feature>
<feature type="coiled-coil region" evidence="3">
    <location>
        <begin position="566"/>
        <end position="621"/>
    </location>
</feature>
<protein>
    <recommendedName>
        <fullName evidence="4">NAB domain-containing protein</fullName>
    </recommendedName>
</protein>
<reference evidence="5 6" key="1">
    <citation type="submission" date="2017-11" db="EMBL/GenBank/DDBJ databases">
        <title>De-novo sequencing of pomegranate (Punica granatum L.) genome.</title>
        <authorList>
            <person name="Akparov Z."/>
            <person name="Amiraslanov A."/>
            <person name="Hajiyeva S."/>
            <person name="Abbasov M."/>
            <person name="Kaur K."/>
            <person name="Hamwieh A."/>
            <person name="Solovyev V."/>
            <person name="Salamov A."/>
            <person name="Braich B."/>
            <person name="Kosarev P."/>
            <person name="Mahmoud A."/>
            <person name="Hajiyev E."/>
            <person name="Babayeva S."/>
            <person name="Izzatullayeva V."/>
            <person name="Mammadov A."/>
            <person name="Mammadov A."/>
            <person name="Sharifova S."/>
            <person name="Ojaghi J."/>
            <person name="Eynullazada K."/>
            <person name="Bayramov B."/>
            <person name="Abdulazimova A."/>
            <person name="Shahmuradov I."/>
        </authorList>
    </citation>
    <scope>NUCLEOTIDE SEQUENCE [LARGE SCALE GENOMIC DNA]</scope>
    <source>
        <strain evidence="6">cv. AG2017</strain>
        <tissue evidence="5">Leaf</tissue>
    </source>
</reference>
<dbReference type="Pfam" id="PF07765">
    <property type="entry name" value="KIP1"/>
    <property type="match status" value="1"/>
</dbReference>
<feature type="coiled-coil region" evidence="3">
    <location>
        <begin position="657"/>
        <end position="712"/>
    </location>
</feature>
<evidence type="ECO:0000259" key="4">
    <source>
        <dbReference type="PROSITE" id="PS51774"/>
    </source>
</evidence>
<dbReference type="PROSITE" id="PS51774">
    <property type="entry name" value="NAB"/>
    <property type="match status" value="1"/>
</dbReference>
<sequence>MAAVAHATSKGMYSWWWNSHISPKNSKWLLENLTDMDVKVKQMIKLLEEDADSFARRAEMYYKKRPELMKLVEEFYRAYRALAERYDHATGVLQQAHKAMAEAFPNQVPLMLSDDSTPDFNPQTPEFSFASRNGGFSEDSESITGRKGLKQFGNGLFGSGEGRVRRGLHFHDSEEKHGHRGEEEIASLKKHLARLEAEKEAGVLQYQRSLEESKKFSERAEQAEAEVSSLKESIARLEEEKTENLLKYQQCLDKIGTIENLMKESNERADRVETEVEALKADLVKVEAEKEAALEKYNKCLEVISVLEEKLRNAEAEVQSLKEELAKLRETISDLEHKFSLAEEETHRLRLEINDRTEKLRISEERYLMLESSNQSLHLQLETQSQELVEKHNEVGNLWASVQEERARFVEAETAFQTLQHLHSQSQEELRSLAVEIQTRNQILKDMEEQNQSLQGEVKKVLDENKNLNEVNLSSSLTVKNLQEEILSLREMIQKLEQEIELRVDERNALQQEIYCLKKELNGLNEKNRSLEEQVDSETSEKAVLLGKLAVMEKLIEKNILLDNSLSDLNVELEGVREKVKALEESCESLLKEKDSLASQLNIATQNFEKLAEKNNLLENSLCDANAEVEALRVKSKGLEDSCLLLGEEKSGLVTERDGLVSKLDESRKSLKDLEKRFREVEEIHAFVEKEKESILLEMDKLNKTLSVEREEHSGYVESSKAQLCDMESRMLLLQKEAACRNSEYEEELDKNLSSQTEIFILQKCMKELEEKILSLSLNCRKLVEASDLSEQQISRLENKNLEQQVELKALTNQLNELHSWLYDILGILKVDAEDGLEHKIEIDREAVEKIIWKVKELKTEMFILLKCMKELEEHISSLPLNCKKLEEGSHHAEKKIFVLENKNLEQQMELKALTDHIRDLRSGLYEVFAVLDIGAKYGLEHKSEMVRETVDCIVGKVKGLQNSLAKVEEENLLGTIEKSVFNTLLRQMEAEAAGLSAERYDLHQNLRVQMEQFLLLQAEFDMILETSEELRSKVLEGICREEVMISEMKILHERLTCTGAAFEQLKEENRAVLEEKHWLEEESHAVLSEKLSQATVSIILQDVARQNFLVLRRLVQELEKVHFVNGSLREKIKAMEGDLEKLQAEKLELEGLLEKSENEVKSVNSVNGQLNCEIASGKEMVEQLEKKLLEATETMNVIENKKRELEKELESNLESTRMEKLELEGLLEKSENEVKSVTSVNEQLNCEIANEKEMLGQLEKKLSKAAETINVMENKKLKLEKELKDLKEEYGSVFGRVIVSEVREMLFEEKIHETSEELEAVRESGCLETEILERKVGSLEGENAELNSKLAAHLSAFASLRDSVVSLGRSVNQDKQNKADDQGHEDLQSMHDLERRIRAMETALLEKLGKLEGPSSAPVRDSDAAEGRLMTKDIILDQASECSSYGISRRGTLEPDDHQVLELWDTSRDPKLGKSKISVDNFHNSEVRKEHRSLNPSTDSLLDKLEISESFSDNQSGGGKRRVKVLERLDSDVQKLTNLQITLEDLKRKVEAIEKKKNRGEMGKARGFEYDAVKGQLEEAEAAIAKLFNANRILAKNLEEEPDENDRAGVSRRRVSEQARRGSEKIGRIQLELQRIQFLLLKLEDGNESKDTSSVVMDERSKRVLLRDYLYGGGLRTHNRNDPRRKKAVPFCACAPKVIE</sequence>
<gene>
    <name evidence="5" type="ORF">CRG98_036412</name>
</gene>
<organism evidence="5 6">
    <name type="scientific">Punica granatum</name>
    <name type="common">Pomegranate</name>
    <dbReference type="NCBI Taxonomy" id="22663"/>
    <lineage>
        <taxon>Eukaryota</taxon>
        <taxon>Viridiplantae</taxon>
        <taxon>Streptophyta</taxon>
        <taxon>Embryophyta</taxon>
        <taxon>Tracheophyta</taxon>
        <taxon>Spermatophyta</taxon>
        <taxon>Magnoliopsida</taxon>
        <taxon>eudicotyledons</taxon>
        <taxon>Gunneridae</taxon>
        <taxon>Pentapetalae</taxon>
        <taxon>rosids</taxon>
        <taxon>malvids</taxon>
        <taxon>Myrtales</taxon>
        <taxon>Lythraceae</taxon>
        <taxon>Punica</taxon>
    </lineage>
</organism>
<dbReference type="Proteomes" id="UP000233551">
    <property type="component" value="Unassembled WGS sequence"/>
</dbReference>
<feature type="coiled-coil region" evidence="3">
    <location>
        <begin position="766"/>
        <end position="814"/>
    </location>
</feature>
<feature type="coiled-coil region" evidence="3">
    <location>
        <begin position="1126"/>
        <end position="1290"/>
    </location>
</feature>
<name>A0A2I0IGP8_PUNGR</name>
<keyword evidence="6" id="KW-1185">Reference proteome</keyword>